<organism evidence="1">
    <name type="scientific">marine sediment metagenome</name>
    <dbReference type="NCBI Taxonomy" id="412755"/>
    <lineage>
        <taxon>unclassified sequences</taxon>
        <taxon>metagenomes</taxon>
        <taxon>ecological metagenomes</taxon>
    </lineage>
</organism>
<proteinExistence type="predicted"/>
<dbReference type="AlphaFoldDB" id="A0A0F9NZS3"/>
<dbReference type="EMBL" id="LAZR01003502">
    <property type="protein sequence ID" value="KKN17642.1"/>
    <property type="molecule type" value="Genomic_DNA"/>
</dbReference>
<sequence length="74" mass="8826">MQQLMISKIEVYDNGVKHMECSTLPSDFENHPQVIYHLGDYYYKYDHDTERKIIHYRTRSGTLVSQSLMAKSQR</sequence>
<reference evidence="1" key="1">
    <citation type="journal article" date="2015" name="Nature">
        <title>Complex archaea that bridge the gap between prokaryotes and eukaryotes.</title>
        <authorList>
            <person name="Spang A."/>
            <person name="Saw J.H."/>
            <person name="Jorgensen S.L."/>
            <person name="Zaremba-Niedzwiedzka K."/>
            <person name="Martijn J."/>
            <person name="Lind A.E."/>
            <person name="van Eijk R."/>
            <person name="Schleper C."/>
            <person name="Guy L."/>
            <person name="Ettema T.J."/>
        </authorList>
    </citation>
    <scope>NUCLEOTIDE SEQUENCE</scope>
</reference>
<gene>
    <name evidence="1" type="ORF">LCGC14_0963940</name>
</gene>
<comment type="caution">
    <text evidence="1">The sequence shown here is derived from an EMBL/GenBank/DDBJ whole genome shotgun (WGS) entry which is preliminary data.</text>
</comment>
<name>A0A0F9NZS3_9ZZZZ</name>
<accession>A0A0F9NZS3</accession>
<protein>
    <submittedName>
        <fullName evidence="1">Uncharacterized protein</fullName>
    </submittedName>
</protein>
<evidence type="ECO:0000313" key="1">
    <source>
        <dbReference type="EMBL" id="KKN17642.1"/>
    </source>
</evidence>